<dbReference type="GO" id="GO:0043937">
    <property type="term" value="P:regulation of sporulation"/>
    <property type="evidence" value="ECO:0007669"/>
    <property type="project" value="InterPro"/>
</dbReference>
<dbReference type="Pfam" id="PF02650">
    <property type="entry name" value="HTH_WhiA"/>
    <property type="match status" value="1"/>
</dbReference>
<dbReference type="Pfam" id="PF14527">
    <property type="entry name" value="LAGLIDADG_WhiA"/>
    <property type="match status" value="1"/>
</dbReference>
<dbReference type="PANTHER" id="PTHR37307:SF1">
    <property type="entry name" value="CELL DIVISION PROTEIN WHIA-RELATED"/>
    <property type="match status" value="1"/>
</dbReference>
<dbReference type="AlphaFoldDB" id="A0A367ZLF4"/>
<dbReference type="Proteomes" id="UP000252355">
    <property type="component" value="Unassembled WGS sequence"/>
</dbReference>
<dbReference type="InterPro" id="IPR003802">
    <property type="entry name" value="Sporulation_regulator_WhiA"/>
</dbReference>
<dbReference type="InterPro" id="IPR027434">
    <property type="entry name" value="Homing_endonucl"/>
</dbReference>
<dbReference type="PANTHER" id="PTHR37307">
    <property type="entry name" value="CELL DIVISION PROTEIN WHIA-RELATED"/>
    <property type="match status" value="1"/>
</dbReference>
<dbReference type="Gene3D" id="3.10.28.10">
    <property type="entry name" value="Homing endonucleases"/>
    <property type="match status" value="1"/>
</dbReference>
<organism evidence="7 8">
    <name type="scientific">Candidatus Ozemobacter sibiricus</name>
    <dbReference type="NCBI Taxonomy" id="2268124"/>
    <lineage>
        <taxon>Bacteria</taxon>
        <taxon>Candidatus Ozemobacteria</taxon>
        <taxon>Candidatus Ozemobacterales</taxon>
        <taxon>Candidatus Ozemobacteraceae</taxon>
        <taxon>Candidatus Ozemobacter</taxon>
    </lineage>
</organism>
<sequence length="309" mass="35615">MTTEPPAGRDYHLTLKREILESRLPLLCCRQAFLAGLSRRLAAGQQARLQLPKALRDAPLLERLTRLALPRRLAAELAPDRRTFPAALRQQAWQGFIRRLAEHLRGIPHRHCLRAWLRGMFVRGGYLQDPALGYHLEIMIRGRTRQRVFRLVARALRLPFRFCRRRDHVVAYLKGQAGLQRFLRAIEAFDRAMALQDLVAARQLLSDVNRQVNFETANINRAVAAAERQVERLRHLLAEADPEAMSDALRAMAELRVKYPEDSLEKLGQRFTPPLSKSAVNHRLRRLDELYRKLFPAPRQDEPPTKSGS</sequence>
<dbReference type="EMBL" id="QOQW01000017">
    <property type="protein sequence ID" value="RCK78935.1"/>
    <property type="molecule type" value="Genomic_DNA"/>
</dbReference>
<comment type="function">
    <text evidence="4">Involved in cell division and chromosome segregation.</text>
</comment>
<evidence type="ECO:0000313" key="8">
    <source>
        <dbReference type="Proteomes" id="UP000252355"/>
    </source>
</evidence>
<evidence type="ECO:0000256" key="2">
    <source>
        <dbReference type="ARBA" id="ARBA00023125"/>
    </source>
</evidence>
<feature type="domain" description="Sporulation regulator WhiA C-terminal" evidence="5">
    <location>
        <begin position="208"/>
        <end position="290"/>
    </location>
</feature>
<evidence type="ECO:0000259" key="5">
    <source>
        <dbReference type="Pfam" id="PF02650"/>
    </source>
</evidence>
<dbReference type="HAMAP" id="MF_01420">
    <property type="entry name" value="HTH_type_WhiA"/>
    <property type="match status" value="1"/>
</dbReference>
<proteinExistence type="inferred from homology"/>
<evidence type="ECO:0000259" key="6">
    <source>
        <dbReference type="Pfam" id="PF14527"/>
    </source>
</evidence>
<feature type="domain" description="WhiA LAGLIDADG-like" evidence="6">
    <location>
        <begin position="114"/>
        <end position="198"/>
    </location>
</feature>
<reference evidence="7 8" key="1">
    <citation type="submission" date="2018-05" db="EMBL/GenBank/DDBJ databases">
        <title>A metagenomic window into the 2 km-deep terrestrial subsurface aquifer revealed taxonomically and functionally diverse microbial community comprising novel uncultured bacterial lineages.</title>
        <authorList>
            <person name="Kadnikov V.V."/>
            <person name="Mardanov A.V."/>
            <person name="Beletsky A.V."/>
            <person name="Banks D."/>
            <person name="Pimenov N.V."/>
            <person name="Frank Y.A."/>
            <person name="Karnachuk O.V."/>
            <person name="Ravin N.V."/>
        </authorList>
    </citation>
    <scope>NUCLEOTIDE SEQUENCE [LARGE SCALE GENOMIC DNA]</scope>
    <source>
        <strain evidence="7">BY5</strain>
    </source>
</reference>
<keyword evidence="2 4" id="KW-0238">DNA-binding</keyword>
<evidence type="ECO:0000256" key="4">
    <source>
        <dbReference type="HAMAP-Rule" id="MF_01420"/>
    </source>
</evidence>
<comment type="similarity">
    <text evidence="4">Belongs to the WhiA family.</text>
</comment>
<dbReference type="GO" id="GO:0003677">
    <property type="term" value="F:DNA binding"/>
    <property type="evidence" value="ECO:0007669"/>
    <property type="project" value="UniProtKB-UniRule"/>
</dbReference>
<protein>
    <recommendedName>
        <fullName evidence="4">Probable cell division protein WhiA</fullName>
    </recommendedName>
</protein>
<dbReference type="NCBIfam" id="TIGR00647">
    <property type="entry name" value="DNA_bind_WhiA"/>
    <property type="match status" value="1"/>
</dbReference>
<comment type="caution">
    <text evidence="7">The sequence shown here is derived from an EMBL/GenBank/DDBJ whole genome shotgun (WGS) entry which is preliminary data.</text>
</comment>
<accession>A0A367ZLF4</accession>
<evidence type="ECO:0000256" key="1">
    <source>
        <dbReference type="ARBA" id="ARBA00022618"/>
    </source>
</evidence>
<keyword evidence="1 4" id="KW-0132">Cell division</keyword>
<dbReference type="InterPro" id="IPR023054">
    <property type="entry name" value="Sporulation_regulator_WhiA_C"/>
</dbReference>
<evidence type="ECO:0000256" key="3">
    <source>
        <dbReference type="ARBA" id="ARBA00023306"/>
    </source>
</evidence>
<name>A0A367ZLF4_9BACT</name>
<keyword evidence="3 4" id="KW-0131">Cell cycle</keyword>
<gene>
    <name evidence="4" type="primary">whiA</name>
    <name evidence="7" type="ORF">OZSIB_0486</name>
</gene>
<dbReference type="GO" id="GO:0051301">
    <property type="term" value="P:cell division"/>
    <property type="evidence" value="ECO:0007669"/>
    <property type="project" value="UniProtKB-UniRule"/>
</dbReference>
<dbReference type="InterPro" id="IPR039518">
    <property type="entry name" value="WhiA_LAGLIDADG_dom"/>
</dbReference>
<evidence type="ECO:0000313" key="7">
    <source>
        <dbReference type="EMBL" id="RCK78935.1"/>
    </source>
</evidence>